<dbReference type="CDD" id="cd00077">
    <property type="entry name" value="HDc"/>
    <property type="match status" value="1"/>
</dbReference>
<feature type="domain" description="HDOD" evidence="1">
    <location>
        <begin position="234"/>
        <end position="426"/>
    </location>
</feature>
<dbReference type="Gene3D" id="1.10.3210.10">
    <property type="entry name" value="Hypothetical protein af1432"/>
    <property type="match status" value="1"/>
</dbReference>
<reference evidence="2 3" key="2">
    <citation type="submission" date="2019-09" db="EMBL/GenBank/DDBJ databases">
        <title>Complete Genome Sequence and Methylome Analysis of free living Spirochaetas.</title>
        <authorList>
            <person name="Leshcheva N."/>
            <person name="Mikheeva N."/>
        </authorList>
    </citation>
    <scope>NUCLEOTIDE SEQUENCE [LARGE SCALE GENOMIC DNA]</scope>
    <source>
        <strain evidence="2 3">P</strain>
    </source>
</reference>
<evidence type="ECO:0000313" key="3">
    <source>
        <dbReference type="Proteomes" id="UP000323824"/>
    </source>
</evidence>
<keyword evidence="3" id="KW-1185">Reference proteome</keyword>
<organism evidence="2 3">
    <name type="scientific">Thiospirochaeta perfilievii</name>
    <dbReference type="NCBI Taxonomy" id="252967"/>
    <lineage>
        <taxon>Bacteria</taxon>
        <taxon>Pseudomonadati</taxon>
        <taxon>Spirochaetota</taxon>
        <taxon>Spirochaetia</taxon>
        <taxon>Spirochaetales</taxon>
        <taxon>Spirochaetaceae</taxon>
        <taxon>Thiospirochaeta</taxon>
    </lineage>
</organism>
<dbReference type="Pfam" id="PF08668">
    <property type="entry name" value="HDOD"/>
    <property type="match status" value="1"/>
</dbReference>
<protein>
    <submittedName>
        <fullName evidence="2">HDOD domain-containing protein</fullName>
    </submittedName>
</protein>
<accession>A0A5C1Q8V2</accession>
<dbReference type="Proteomes" id="UP000323824">
    <property type="component" value="Chromosome"/>
</dbReference>
<dbReference type="InterPro" id="IPR003607">
    <property type="entry name" value="HD/PDEase_dom"/>
</dbReference>
<dbReference type="EMBL" id="CP035807">
    <property type="protein sequence ID" value="QEN04495.1"/>
    <property type="molecule type" value="Genomic_DNA"/>
</dbReference>
<dbReference type="KEGG" id="sper:EW093_07205"/>
<proteinExistence type="predicted"/>
<dbReference type="OrthoDB" id="355331at2"/>
<dbReference type="InterPro" id="IPR052340">
    <property type="entry name" value="RNase_Y/CdgJ"/>
</dbReference>
<reference evidence="2 3" key="1">
    <citation type="submission" date="2019-02" db="EMBL/GenBank/DDBJ databases">
        <authorList>
            <person name="Fomenkov A."/>
            <person name="Dubinina G."/>
            <person name="Grabovich M."/>
            <person name="Vincze T."/>
            <person name="Roberts R.J."/>
        </authorList>
    </citation>
    <scope>NUCLEOTIDE SEQUENCE [LARGE SCALE GENOMIC DNA]</scope>
    <source>
        <strain evidence="2 3">P</strain>
    </source>
</reference>
<dbReference type="InterPro" id="IPR013976">
    <property type="entry name" value="HDOD"/>
</dbReference>
<evidence type="ECO:0000259" key="1">
    <source>
        <dbReference type="PROSITE" id="PS51833"/>
    </source>
</evidence>
<dbReference type="PANTHER" id="PTHR33525">
    <property type="match status" value="1"/>
</dbReference>
<dbReference type="AlphaFoldDB" id="A0A5C1Q8V2"/>
<name>A0A5C1Q8V2_9SPIO</name>
<dbReference type="NCBIfam" id="TIGR00277">
    <property type="entry name" value="HDIG"/>
    <property type="match status" value="1"/>
</dbReference>
<evidence type="ECO:0000313" key="2">
    <source>
        <dbReference type="EMBL" id="QEN04495.1"/>
    </source>
</evidence>
<gene>
    <name evidence="2" type="ORF">EW093_07205</name>
</gene>
<dbReference type="PROSITE" id="PS51833">
    <property type="entry name" value="HDOD"/>
    <property type="match status" value="1"/>
</dbReference>
<dbReference type="InterPro" id="IPR006675">
    <property type="entry name" value="HDIG_dom"/>
</dbReference>
<dbReference type="RefSeq" id="WP_149567742.1">
    <property type="nucleotide sequence ID" value="NZ_CP035807.1"/>
</dbReference>
<dbReference type="SUPFAM" id="SSF109604">
    <property type="entry name" value="HD-domain/PDEase-like"/>
    <property type="match status" value="1"/>
</dbReference>
<dbReference type="PANTHER" id="PTHR33525:SF3">
    <property type="entry name" value="RIBONUCLEASE Y"/>
    <property type="match status" value="1"/>
</dbReference>
<sequence>MISEAQKEKIFSALTKSIPITITTHKVSRDTELRIEAILELILSEFGLIEVHDKISYCLKEIITNAKKANTKRIYFEKNGLRMDSPEDYKRGMTSFKEDTLSNIDYYLKLQEEAGLYVKISFHAQGSVLMLTVRNNSEISQKELSRVYDRMARARTYHSMEEAFSEILDDSEGAGLGIVIMVLMLKKIGLTEEAFEISVNDGVTSAALTLKMADVRAEGIELLIDEIVNGIDSIPQFPENIRRIQDLINDKDSSMTDIAKQISIDPAMTADVLKIVNSSQFMLPNKVENLLSAVSLIGMKGLRDLILRYGAQKTLKFEGSRKLWEHSHFVAFSAYSLARARRLSKDIAEDAFMGGILHDIGKAVFANISAGLMTRFEKIAKSKSLPTKIIEDLFAGYNHAEIGARIAEKWNFPDSLVSCIRYHHDPLKCKKGDKGYVFAVYLANIFAGYLSGDIIFEQIDPTVLTFFHINDEDELKVIISELEGKFEREKSTF</sequence>